<gene>
    <name evidence="3" type="ORF">SAOR_04940</name>
</gene>
<dbReference type="Proteomes" id="UP000283993">
    <property type="component" value="Unassembled WGS sequence"/>
</dbReference>
<feature type="region of interest" description="Disordered" evidence="1">
    <location>
        <begin position="100"/>
        <end position="137"/>
    </location>
</feature>
<comment type="caution">
    <text evidence="3">The sequence shown here is derived from an EMBL/GenBank/DDBJ whole genome shotgun (WGS) entry which is preliminary data.</text>
</comment>
<proteinExistence type="predicted"/>
<reference evidence="3 4" key="1">
    <citation type="submission" date="2013-10" db="EMBL/GenBank/DDBJ databases">
        <title>Salinisphaera orenii MK-B5 Genome Sequencing.</title>
        <authorList>
            <person name="Lai Q."/>
            <person name="Li C."/>
            <person name="Shao Z."/>
        </authorList>
    </citation>
    <scope>NUCLEOTIDE SEQUENCE [LARGE SCALE GENOMIC DNA]</scope>
    <source>
        <strain evidence="3 4">MK-B5</strain>
    </source>
</reference>
<keyword evidence="2" id="KW-0732">Signal</keyword>
<dbReference type="AlphaFoldDB" id="A0A423PTL4"/>
<evidence type="ECO:0008006" key="5">
    <source>
        <dbReference type="Google" id="ProtNLM"/>
    </source>
</evidence>
<dbReference type="RefSeq" id="WP_123630464.1">
    <property type="nucleotide sequence ID" value="NZ_AYKH01000007.1"/>
</dbReference>
<evidence type="ECO:0000256" key="1">
    <source>
        <dbReference type="SAM" id="MobiDB-lite"/>
    </source>
</evidence>
<organism evidence="3 4">
    <name type="scientific">Salinisphaera orenii MK-B5</name>
    <dbReference type="NCBI Taxonomy" id="856730"/>
    <lineage>
        <taxon>Bacteria</taxon>
        <taxon>Pseudomonadati</taxon>
        <taxon>Pseudomonadota</taxon>
        <taxon>Gammaproteobacteria</taxon>
        <taxon>Salinisphaerales</taxon>
        <taxon>Salinisphaeraceae</taxon>
        <taxon>Salinisphaera</taxon>
    </lineage>
</organism>
<feature type="signal peptide" evidence="2">
    <location>
        <begin position="1"/>
        <end position="23"/>
    </location>
</feature>
<protein>
    <recommendedName>
        <fullName evidence="5">EF-hand domain-containing protein</fullName>
    </recommendedName>
</protein>
<evidence type="ECO:0000313" key="3">
    <source>
        <dbReference type="EMBL" id="ROO28908.1"/>
    </source>
</evidence>
<accession>A0A423PTL4</accession>
<evidence type="ECO:0000313" key="4">
    <source>
        <dbReference type="Proteomes" id="UP000283993"/>
    </source>
</evidence>
<dbReference type="EMBL" id="AYKH01000007">
    <property type="protein sequence ID" value="ROO28908.1"/>
    <property type="molecule type" value="Genomic_DNA"/>
</dbReference>
<keyword evidence="4" id="KW-1185">Reference proteome</keyword>
<name>A0A423PTL4_9GAMM</name>
<sequence length="137" mass="14239">MYRLAPLIAAGALAAGAAASVHAAETEADAAGDTISLQTLFERLDSDDDGTLTRAEAEANPRVAEIYDSLDTRENIENPSTNAPAEGINFNQFEAGMTADREGKGTVGPAASGGETYLVYPDGSRERIDDSGIDSSD</sequence>
<feature type="chain" id="PRO_5019391569" description="EF-hand domain-containing protein" evidence="2">
    <location>
        <begin position="24"/>
        <end position="137"/>
    </location>
</feature>
<evidence type="ECO:0000256" key="2">
    <source>
        <dbReference type="SAM" id="SignalP"/>
    </source>
</evidence>